<evidence type="ECO:0000256" key="1">
    <source>
        <dbReference type="ARBA" id="ARBA00001974"/>
    </source>
</evidence>
<reference evidence="6" key="2">
    <citation type="submission" date="2014-02" db="EMBL/GenBank/DDBJ databases">
        <title>Annotation of the Genome Sequence of Fusarium oxysporum HDV247.</title>
        <authorList>
            <consortium name="The Broad Institute Genomics Platform"/>
            <person name="Ma L.-J."/>
            <person name="Corby-Kistler H."/>
            <person name="Broz K."/>
            <person name="Gale L.R."/>
            <person name="Jonkers W."/>
            <person name="O'Donnell K."/>
            <person name="Ploetz R."/>
            <person name="Steinberg C."/>
            <person name="Schwartz D.C."/>
            <person name="VanEtten H."/>
            <person name="Zhou S."/>
            <person name="Young S.K."/>
            <person name="Zeng Q."/>
            <person name="Gargeya S."/>
            <person name="Fitzgerald M."/>
            <person name="Abouelleil A."/>
            <person name="Alvarado L."/>
            <person name="Chapman S.B."/>
            <person name="Gainer-Dewar J."/>
            <person name="Goldberg J."/>
            <person name="Griggs A."/>
            <person name="Gujja S."/>
            <person name="Hansen M."/>
            <person name="Howarth C."/>
            <person name="Imamovic A."/>
            <person name="Ireland A."/>
            <person name="Larimer J."/>
            <person name="McCowan C."/>
            <person name="Murphy C."/>
            <person name="Pearson M."/>
            <person name="Poon T.W."/>
            <person name="Priest M."/>
            <person name="Roberts A."/>
            <person name="Saif S."/>
            <person name="Shea T."/>
            <person name="Sykes S."/>
            <person name="Wortman J."/>
            <person name="Nusbaum C."/>
            <person name="Birren B."/>
        </authorList>
    </citation>
    <scope>NUCLEOTIDE SEQUENCE</scope>
    <source>
        <strain evidence="6">HDV247</strain>
    </source>
</reference>
<dbReference type="InterPro" id="IPR036188">
    <property type="entry name" value="FAD/NAD-bd_sf"/>
</dbReference>
<sequence length="547" mass="60293">MTQAPSHTTVLIIGGGPAGLLTSVLLARYGIASVIVEKYGERRGQPKAHAINPRSLEILRQAGVDTKTLRASGANEEDGGLVRFVDSVAGVQLGSIPYERQDKEVLECTPEPLFNIAQPKVEDHLRDVSEKTGLVSLLKLWQWESCIQEGDGSILSAVTNRMTGALSKIRSRYLIGCDGSNARSRNQLGIPFEPLYGHGVSPIHYVSVHIKADFSSLPPGILWFVMNDEKVETFICYDRREEWVFIMNFDPSEIHESEFTEAYSHKALCLQALGRPLPYQVRQITAWSTLPRIAQSYRSATIRNAFLAGDAAHAFPSTGGLGINTGFGDVHNLVWKISAVEKGWVASDAFLDTYTEERRPVAVANSKQSAINQIKIGRLAEALFRGNVDIEARIADPASRREIEAALNDNRDHFDSLNLQIGYIYGSPIDRNCSDFIPEVRPGARLPHAWVERDGRRLSSLDLVDGFSFVLLVSQDFPISTGHSRISVPVTVLRLGQDIFDASGRWTHLLGLDASSTGVVVRPDQHIIASVGSVDEFVLLITRFLGR</sequence>
<dbReference type="HOGENOM" id="CLU_009665_14_3_1"/>
<dbReference type="PANTHER" id="PTHR43004">
    <property type="entry name" value="TRK SYSTEM POTASSIUM UPTAKE PROTEIN"/>
    <property type="match status" value="1"/>
</dbReference>
<evidence type="ECO:0000256" key="3">
    <source>
        <dbReference type="ARBA" id="ARBA00022827"/>
    </source>
</evidence>
<comment type="cofactor">
    <cofactor evidence="1">
        <name>FAD</name>
        <dbReference type="ChEBI" id="CHEBI:57692"/>
    </cofactor>
</comment>
<dbReference type="EMBL" id="KI981257">
    <property type="protein sequence ID" value="EXA32380.1"/>
    <property type="molecule type" value="Genomic_DNA"/>
</dbReference>
<dbReference type="Gene3D" id="3.50.50.60">
    <property type="entry name" value="FAD/NAD(P)-binding domain"/>
    <property type="match status" value="1"/>
</dbReference>
<gene>
    <name evidence="6" type="ORF">FOVG_16426</name>
</gene>
<dbReference type="Proteomes" id="UP000030751">
    <property type="component" value="Unassembled WGS sequence"/>
</dbReference>
<dbReference type="GO" id="GO:0071949">
    <property type="term" value="F:FAD binding"/>
    <property type="evidence" value="ECO:0007669"/>
    <property type="project" value="InterPro"/>
</dbReference>
<dbReference type="GO" id="GO:0016709">
    <property type="term" value="F:oxidoreductase activity, acting on paired donors, with incorporation or reduction of molecular oxygen, NAD(P)H as one donor, and incorporation of one atom of oxygen"/>
    <property type="evidence" value="ECO:0007669"/>
    <property type="project" value="UniProtKB-ARBA"/>
</dbReference>
<proteinExistence type="predicted"/>
<evidence type="ECO:0000256" key="4">
    <source>
        <dbReference type="ARBA" id="ARBA00023002"/>
    </source>
</evidence>
<evidence type="ECO:0000259" key="5">
    <source>
        <dbReference type="Pfam" id="PF01494"/>
    </source>
</evidence>
<evidence type="ECO:0000256" key="2">
    <source>
        <dbReference type="ARBA" id="ARBA00022630"/>
    </source>
</evidence>
<dbReference type="OrthoDB" id="2690153at2759"/>
<dbReference type="InterPro" id="IPR002938">
    <property type="entry name" value="FAD-bd"/>
</dbReference>
<name>W9NXB2_FUSOX</name>
<dbReference type="Pfam" id="PF21274">
    <property type="entry name" value="Rng_hyd_C"/>
    <property type="match status" value="1"/>
</dbReference>
<keyword evidence="2" id="KW-0285">Flavoprotein</keyword>
<organism evidence="6">
    <name type="scientific">Fusarium oxysporum f. sp. pisi HDV247</name>
    <dbReference type="NCBI Taxonomy" id="1080344"/>
    <lineage>
        <taxon>Eukaryota</taxon>
        <taxon>Fungi</taxon>
        <taxon>Dikarya</taxon>
        <taxon>Ascomycota</taxon>
        <taxon>Pezizomycotina</taxon>
        <taxon>Sordariomycetes</taxon>
        <taxon>Hypocreomycetidae</taxon>
        <taxon>Hypocreales</taxon>
        <taxon>Nectriaceae</taxon>
        <taxon>Fusarium</taxon>
        <taxon>Fusarium oxysporum species complex</taxon>
    </lineage>
</organism>
<reference evidence="6" key="1">
    <citation type="submission" date="2011-10" db="EMBL/GenBank/DDBJ databases">
        <title>The Genome Sequence of Fusarium oxysporum HDV247.</title>
        <authorList>
            <consortium name="The Broad Institute Genome Sequencing Platform"/>
            <person name="Ma L.-J."/>
            <person name="Gale L.R."/>
            <person name="Schwartz D.C."/>
            <person name="Zhou S."/>
            <person name="Corby-Kistler H."/>
            <person name="Young S.K."/>
            <person name="Zeng Q."/>
            <person name="Gargeya S."/>
            <person name="Fitzgerald M."/>
            <person name="Haas B."/>
            <person name="Abouelleil A."/>
            <person name="Alvarado L."/>
            <person name="Arachchi H.M."/>
            <person name="Berlin A."/>
            <person name="Brown A."/>
            <person name="Chapman S.B."/>
            <person name="Chen Z."/>
            <person name="Dunbar C."/>
            <person name="Freedman E."/>
            <person name="Gearin G."/>
            <person name="Goldberg J."/>
            <person name="Griggs A."/>
            <person name="Gujja S."/>
            <person name="Heiman D."/>
            <person name="Howarth C."/>
            <person name="Larson L."/>
            <person name="Lui A."/>
            <person name="MacDonald P.J.P."/>
            <person name="Montmayeur A."/>
            <person name="Murphy C."/>
            <person name="Neiman D."/>
            <person name="Pearson M."/>
            <person name="Priest M."/>
            <person name="Roberts A."/>
            <person name="Saif S."/>
            <person name="Shea T."/>
            <person name="Shenoy N."/>
            <person name="Sisk P."/>
            <person name="Stolte C."/>
            <person name="Sykes S."/>
            <person name="Wortman J."/>
            <person name="Nusbaum C."/>
            <person name="Birren B."/>
        </authorList>
    </citation>
    <scope>NUCLEOTIDE SEQUENCE [LARGE SCALE GENOMIC DNA]</scope>
    <source>
        <strain evidence="6">HDV247</strain>
    </source>
</reference>
<accession>W9NXB2</accession>
<dbReference type="InterPro" id="IPR050641">
    <property type="entry name" value="RIFMO-like"/>
</dbReference>
<keyword evidence="4" id="KW-0560">Oxidoreductase</keyword>
<dbReference type="AlphaFoldDB" id="W9NXB2"/>
<dbReference type="SUPFAM" id="SSF51905">
    <property type="entry name" value="FAD/NAD(P)-binding domain"/>
    <property type="match status" value="1"/>
</dbReference>
<dbReference type="Gene3D" id="3.40.30.120">
    <property type="match status" value="1"/>
</dbReference>
<dbReference type="Gene3D" id="3.30.9.10">
    <property type="entry name" value="D-Amino Acid Oxidase, subunit A, domain 2"/>
    <property type="match status" value="1"/>
</dbReference>
<dbReference type="PRINTS" id="PR00420">
    <property type="entry name" value="RNGMNOXGNASE"/>
</dbReference>
<dbReference type="Pfam" id="PF01494">
    <property type="entry name" value="FAD_binding_3"/>
    <property type="match status" value="1"/>
</dbReference>
<feature type="domain" description="FAD-binding" evidence="5">
    <location>
        <begin position="8"/>
        <end position="366"/>
    </location>
</feature>
<protein>
    <recommendedName>
        <fullName evidence="5">FAD-binding domain-containing protein</fullName>
    </recommendedName>
</protein>
<dbReference type="PANTHER" id="PTHR43004:SF19">
    <property type="entry name" value="BINDING MONOOXYGENASE, PUTATIVE (JCVI)-RELATED"/>
    <property type="match status" value="1"/>
</dbReference>
<evidence type="ECO:0000313" key="6">
    <source>
        <dbReference type="EMBL" id="EXA32380.1"/>
    </source>
</evidence>
<keyword evidence="3" id="KW-0274">FAD</keyword>